<comment type="caution">
    <text evidence="1">The sequence shown here is derived from an EMBL/GenBank/DDBJ whole genome shotgun (WGS) entry which is preliminary data.</text>
</comment>
<evidence type="ECO:0000313" key="2">
    <source>
        <dbReference type="Proteomes" id="UP000712600"/>
    </source>
</evidence>
<proteinExistence type="predicted"/>
<protein>
    <submittedName>
        <fullName evidence="1">Uncharacterized protein</fullName>
    </submittedName>
</protein>
<dbReference type="Proteomes" id="UP000712600">
    <property type="component" value="Unassembled WGS sequence"/>
</dbReference>
<dbReference type="AlphaFoldDB" id="A0A8S9PKD8"/>
<sequence>MEFLGEAKAREIFVLKGKVSLEFIKNIQLIRLGTEKYSGLITGQKYVGKVEITQIDREARGVSTQGIRTCCQSLSKIFVYEARRVSAGRSVSCSLTSRSTRCRSICEQRMRADIQWPHVKEACNRAFGRPCVTTHATRSLQNDTQAIGCLILIGRKLLYIPSYPVPKDCPEVKKGSFRVLISPDQSIQDIDVGLWDLTSRYQDGDMEGIKGVPDIRDSFRARIAGPNPVAVLVVVCRSLLPQMPPASPLEDRGMAIPIEDRDRAIPERLRLCGNPGSLSETSSLTPHILLQVTSRKDHSARRTIGAGLELHWMGHRPVGGKEEKKSAHLEFFTQSSLTTVPDRAGHSKLDLYCLLSRLDPNESLVIKIDQHREQYHDSGLFYLSDPSSTLDLN</sequence>
<name>A0A8S9PKD8_BRACR</name>
<reference evidence="1" key="1">
    <citation type="submission" date="2019-12" db="EMBL/GenBank/DDBJ databases">
        <title>Genome sequencing and annotation of Brassica cretica.</title>
        <authorList>
            <person name="Studholme D.J."/>
            <person name="Sarris P."/>
        </authorList>
    </citation>
    <scope>NUCLEOTIDE SEQUENCE</scope>
    <source>
        <strain evidence="1">PFS-109/04</strain>
        <tissue evidence="1">Leaf</tissue>
    </source>
</reference>
<organism evidence="1 2">
    <name type="scientific">Brassica cretica</name>
    <name type="common">Mustard</name>
    <dbReference type="NCBI Taxonomy" id="69181"/>
    <lineage>
        <taxon>Eukaryota</taxon>
        <taxon>Viridiplantae</taxon>
        <taxon>Streptophyta</taxon>
        <taxon>Embryophyta</taxon>
        <taxon>Tracheophyta</taxon>
        <taxon>Spermatophyta</taxon>
        <taxon>Magnoliopsida</taxon>
        <taxon>eudicotyledons</taxon>
        <taxon>Gunneridae</taxon>
        <taxon>Pentapetalae</taxon>
        <taxon>rosids</taxon>
        <taxon>malvids</taxon>
        <taxon>Brassicales</taxon>
        <taxon>Brassicaceae</taxon>
        <taxon>Brassiceae</taxon>
        <taxon>Brassica</taxon>
    </lineage>
</organism>
<accession>A0A8S9PKD8</accession>
<gene>
    <name evidence="1" type="ORF">F2Q69_00049929</name>
</gene>
<evidence type="ECO:0000313" key="1">
    <source>
        <dbReference type="EMBL" id="KAF3523207.1"/>
    </source>
</evidence>
<dbReference type="EMBL" id="QGKX02001347">
    <property type="protein sequence ID" value="KAF3523207.1"/>
    <property type="molecule type" value="Genomic_DNA"/>
</dbReference>